<dbReference type="InterPro" id="IPR005184">
    <property type="entry name" value="DUF306_Meta_HslJ"/>
</dbReference>
<accession>B3PCT0</accession>
<dbReference type="Pfam" id="PF03724">
    <property type="entry name" value="META"/>
    <property type="match status" value="1"/>
</dbReference>
<dbReference type="RefSeq" id="WP_012488570.1">
    <property type="nucleotide sequence ID" value="NC_010995.1"/>
</dbReference>
<evidence type="ECO:0000259" key="2">
    <source>
        <dbReference type="Pfam" id="PF03724"/>
    </source>
</evidence>
<reference evidence="3 4" key="1">
    <citation type="journal article" date="2008" name="J. Bacteriol.">
        <title>Insights into plant cell wall degradation from the genome sequence of the soil bacterium Cellvibrio japonicus.</title>
        <authorList>
            <person name="Deboy R.T."/>
            <person name="Mongodin E.F."/>
            <person name="Fouts D.E."/>
            <person name="Tailford L.E."/>
            <person name="Khouri H."/>
            <person name="Emerson J.B."/>
            <person name="Mohamoud Y."/>
            <person name="Watkins K."/>
            <person name="Henrissat B."/>
            <person name="Gilbert H.J."/>
            <person name="Nelson K.E."/>
        </authorList>
    </citation>
    <scope>NUCLEOTIDE SEQUENCE [LARGE SCALE GENOMIC DNA]</scope>
    <source>
        <strain evidence="3 4">Ueda107</strain>
    </source>
</reference>
<sequence>MLHKVIIGCTLASLLAACSPEPDSSTTTASTSSSAVSQALEPAAASFPEPAKPAETAKPDSPLLNTYWKLTELQGEVVSVTEGRREPHLVLHEESQRLAGSDGCNNIMGSYSLKDNQLNFGQMASTKMACPEGGEQADKFGRILQDVTHFNIHGDTLELRNPADELLAAFTAVALH</sequence>
<keyword evidence="4" id="KW-1185">Reference proteome</keyword>
<name>B3PCT0_CELJU</name>
<feature type="compositionally biased region" description="Low complexity" evidence="1">
    <location>
        <begin position="24"/>
        <end position="35"/>
    </location>
</feature>
<dbReference type="eggNOG" id="COG3187">
    <property type="taxonomic scope" value="Bacteria"/>
</dbReference>
<dbReference type="HOGENOM" id="CLU_075808_0_1_6"/>
<keyword evidence="3" id="KW-0449">Lipoprotein</keyword>
<dbReference type="InterPro" id="IPR053147">
    <property type="entry name" value="Hsp_HslJ-like"/>
</dbReference>
<dbReference type="Gene3D" id="2.40.128.270">
    <property type="match status" value="1"/>
</dbReference>
<dbReference type="PANTHER" id="PTHR35535">
    <property type="entry name" value="HEAT SHOCK PROTEIN HSLJ"/>
    <property type="match status" value="1"/>
</dbReference>
<dbReference type="OrthoDB" id="5348860at2"/>
<gene>
    <name evidence="3" type="ordered locus">CJA_2990</name>
</gene>
<dbReference type="Proteomes" id="UP000001036">
    <property type="component" value="Chromosome"/>
</dbReference>
<evidence type="ECO:0000313" key="4">
    <source>
        <dbReference type="Proteomes" id="UP000001036"/>
    </source>
</evidence>
<evidence type="ECO:0000256" key="1">
    <source>
        <dbReference type="SAM" id="MobiDB-lite"/>
    </source>
</evidence>
<dbReference type="PROSITE" id="PS51257">
    <property type="entry name" value="PROKAR_LIPOPROTEIN"/>
    <property type="match status" value="1"/>
</dbReference>
<proteinExistence type="predicted"/>
<dbReference type="AlphaFoldDB" id="B3PCT0"/>
<evidence type="ECO:0000313" key="3">
    <source>
        <dbReference type="EMBL" id="ACE85452.1"/>
    </source>
</evidence>
<dbReference type="KEGG" id="cja:CJA_2990"/>
<organism evidence="3 4">
    <name type="scientific">Cellvibrio japonicus (strain Ueda107)</name>
    <name type="common">Pseudomonas fluorescens subsp. cellulosa</name>
    <dbReference type="NCBI Taxonomy" id="498211"/>
    <lineage>
        <taxon>Bacteria</taxon>
        <taxon>Pseudomonadati</taxon>
        <taxon>Pseudomonadota</taxon>
        <taxon>Gammaproteobacteria</taxon>
        <taxon>Cellvibrionales</taxon>
        <taxon>Cellvibrionaceae</taxon>
        <taxon>Cellvibrio</taxon>
    </lineage>
</organism>
<dbReference type="PANTHER" id="PTHR35535:SF1">
    <property type="entry name" value="HEAT SHOCK PROTEIN HSLJ"/>
    <property type="match status" value="1"/>
</dbReference>
<feature type="region of interest" description="Disordered" evidence="1">
    <location>
        <begin position="20"/>
        <end position="61"/>
    </location>
</feature>
<dbReference type="InterPro" id="IPR038670">
    <property type="entry name" value="HslJ-like_sf"/>
</dbReference>
<feature type="domain" description="DUF306" evidence="2">
    <location>
        <begin position="61"/>
        <end position="169"/>
    </location>
</feature>
<protein>
    <submittedName>
        <fullName evidence="3">Putative lipoprotein</fullName>
    </submittedName>
</protein>
<dbReference type="EMBL" id="CP000934">
    <property type="protein sequence ID" value="ACE85452.1"/>
    <property type="molecule type" value="Genomic_DNA"/>
</dbReference>